<evidence type="ECO:0000313" key="4">
    <source>
        <dbReference type="EMBL" id="MBO8464080.1"/>
    </source>
</evidence>
<dbReference type="InterPro" id="IPR005648">
    <property type="entry name" value="FlgD"/>
</dbReference>
<evidence type="ECO:0000256" key="3">
    <source>
        <dbReference type="SAM" id="MobiDB-lite"/>
    </source>
</evidence>
<feature type="region of interest" description="Disordered" evidence="3">
    <location>
        <begin position="144"/>
        <end position="178"/>
    </location>
</feature>
<gene>
    <name evidence="4" type="ORF">IAC13_09135</name>
</gene>
<protein>
    <recommendedName>
        <fullName evidence="6">Flagellar hook capping protein</fullName>
    </recommendedName>
</protein>
<comment type="similarity">
    <text evidence="1">Belongs to the FlgD family.</text>
</comment>
<reference evidence="4" key="2">
    <citation type="journal article" date="2021" name="PeerJ">
        <title>Extensive microbial diversity within the chicken gut microbiome revealed by metagenomics and culture.</title>
        <authorList>
            <person name="Gilroy R."/>
            <person name="Ravi A."/>
            <person name="Getino M."/>
            <person name="Pursley I."/>
            <person name="Horton D.L."/>
            <person name="Alikhan N.F."/>
            <person name="Baker D."/>
            <person name="Gharbi K."/>
            <person name="Hall N."/>
            <person name="Watson M."/>
            <person name="Adriaenssens E.M."/>
            <person name="Foster-Nyarko E."/>
            <person name="Jarju S."/>
            <person name="Secka A."/>
            <person name="Antonio M."/>
            <person name="Oren A."/>
            <person name="Chaudhuri R.R."/>
            <person name="La Ragione R."/>
            <person name="Hildebrand F."/>
            <person name="Pallen M.J."/>
        </authorList>
    </citation>
    <scope>NUCLEOTIDE SEQUENCE</scope>
    <source>
        <strain evidence="4">E3-2379</strain>
    </source>
</reference>
<evidence type="ECO:0000313" key="5">
    <source>
        <dbReference type="Proteomes" id="UP000823618"/>
    </source>
</evidence>
<evidence type="ECO:0008006" key="6">
    <source>
        <dbReference type="Google" id="ProtNLM"/>
    </source>
</evidence>
<dbReference type="Proteomes" id="UP000823618">
    <property type="component" value="Unassembled WGS sequence"/>
</dbReference>
<organism evidence="4 5">
    <name type="scientific">Candidatus Scybalomonas excrementavium</name>
    <dbReference type="NCBI Taxonomy" id="2840943"/>
    <lineage>
        <taxon>Bacteria</taxon>
        <taxon>Bacillati</taxon>
        <taxon>Bacillota</taxon>
        <taxon>Clostridia</taxon>
        <taxon>Lachnospirales</taxon>
        <taxon>Lachnospiraceae</taxon>
        <taxon>Lachnospiraceae incertae sedis</taxon>
        <taxon>Candidatus Scybalomonas</taxon>
    </lineage>
</organism>
<name>A0A9D9I1T5_9FIRM</name>
<dbReference type="AlphaFoldDB" id="A0A9D9I1T5"/>
<sequence length="178" mass="19126">MSTISNISNYARTTSTSNDYSLQTNKTTGKSTLTMDDYFQLLAAQLRYQDSSNPMSNSEMMAQLTQMATIEAMNTLSQVSTTTYAVGMVGKEVEVAVANQTTGEVTRQQGVVTGVSLYGDSPMVYVDGIPYSLSSIMVVGNTKETTNDSTNNGTNHDTNNNIDSSKEDATTSTEVTNS</sequence>
<accession>A0A9D9I1T5</accession>
<proteinExistence type="inferred from homology"/>
<dbReference type="Pfam" id="PF03963">
    <property type="entry name" value="FlgD"/>
    <property type="match status" value="1"/>
</dbReference>
<evidence type="ECO:0000256" key="2">
    <source>
        <dbReference type="ARBA" id="ARBA00022795"/>
    </source>
</evidence>
<evidence type="ECO:0000256" key="1">
    <source>
        <dbReference type="ARBA" id="ARBA00010577"/>
    </source>
</evidence>
<keyword evidence="2" id="KW-1005">Bacterial flagellum biogenesis</keyword>
<reference evidence="4" key="1">
    <citation type="submission" date="2020-10" db="EMBL/GenBank/DDBJ databases">
        <authorList>
            <person name="Gilroy R."/>
        </authorList>
    </citation>
    <scope>NUCLEOTIDE SEQUENCE</scope>
    <source>
        <strain evidence="4">E3-2379</strain>
    </source>
</reference>
<comment type="caution">
    <text evidence="4">The sequence shown here is derived from an EMBL/GenBank/DDBJ whole genome shotgun (WGS) entry which is preliminary data.</text>
</comment>
<dbReference type="GO" id="GO:0044781">
    <property type="term" value="P:bacterial-type flagellum organization"/>
    <property type="evidence" value="ECO:0007669"/>
    <property type="project" value="UniProtKB-KW"/>
</dbReference>
<feature type="compositionally biased region" description="Low complexity" evidence="3">
    <location>
        <begin position="147"/>
        <end position="163"/>
    </location>
</feature>
<dbReference type="EMBL" id="JADIML010000259">
    <property type="protein sequence ID" value="MBO8464080.1"/>
    <property type="molecule type" value="Genomic_DNA"/>
</dbReference>